<evidence type="ECO:0000256" key="5">
    <source>
        <dbReference type="SAM" id="MobiDB-lite"/>
    </source>
</evidence>
<feature type="compositionally biased region" description="Pro residues" evidence="5">
    <location>
        <begin position="1001"/>
        <end position="1018"/>
    </location>
</feature>
<feature type="active site" description="Proton donor; for dehydratase activity" evidence="4">
    <location>
        <position position="1200"/>
    </location>
</feature>
<dbReference type="GO" id="GO:0004315">
    <property type="term" value="F:3-oxoacyl-[acyl-carrier-protein] synthase activity"/>
    <property type="evidence" value="ECO:0007669"/>
    <property type="project" value="InterPro"/>
</dbReference>
<dbReference type="GO" id="GO:0006633">
    <property type="term" value="P:fatty acid biosynthetic process"/>
    <property type="evidence" value="ECO:0007669"/>
    <property type="project" value="InterPro"/>
</dbReference>
<dbReference type="InterPro" id="IPR014031">
    <property type="entry name" value="Ketoacyl_synth_C"/>
</dbReference>
<dbReference type="EMBL" id="BONU01000007">
    <property type="protein sequence ID" value="GIG73108.1"/>
    <property type="molecule type" value="Genomic_DNA"/>
</dbReference>
<dbReference type="GO" id="GO:0005886">
    <property type="term" value="C:plasma membrane"/>
    <property type="evidence" value="ECO:0007669"/>
    <property type="project" value="TreeGrafter"/>
</dbReference>
<dbReference type="Pfam" id="PF01648">
    <property type="entry name" value="ACPS"/>
    <property type="match status" value="1"/>
</dbReference>
<dbReference type="Pfam" id="PF16197">
    <property type="entry name" value="KAsynt_C_assoc"/>
    <property type="match status" value="1"/>
</dbReference>
<dbReference type="Pfam" id="PF00109">
    <property type="entry name" value="ketoacyl-synt"/>
    <property type="match status" value="1"/>
</dbReference>
<dbReference type="SUPFAM" id="SSF55048">
    <property type="entry name" value="Probable ACP-binding domain of malonyl-CoA ACP transacylase"/>
    <property type="match status" value="1"/>
</dbReference>
<comment type="caution">
    <text evidence="8">The sequence shown here is derived from an EMBL/GenBank/DDBJ whole genome shotgun (WGS) entry which is preliminary data.</text>
</comment>
<dbReference type="InterPro" id="IPR032821">
    <property type="entry name" value="PKS_assoc"/>
</dbReference>
<dbReference type="PROSITE" id="PS52004">
    <property type="entry name" value="KS3_2"/>
    <property type="match status" value="1"/>
</dbReference>
<gene>
    <name evidence="8" type="ORF">Pfl04_15120</name>
</gene>
<dbReference type="GO" id="GO:0008897">
    <property type="term" value="F:holo-[acyl-carrier-protein] synthase activity"/>
    <property type="evidence" value="ECO:0007669"/>
    <property type="project" value="InterPro"/>
</dbReference>
<evidence type="ECO:0000313" key="8">
    <source>
        <dbReference type="EMBL" id="GIG73108.1"/>
    </source>
</evidence>
<evidence type="ECO:0000259" key="7">
    <source>
        <dbReference type="PROSITE" id="PS52019"/>
    </source>
</evidence>
<dbReference type="InterPro" id="IPR008278">
    <property type="entry name" value="4-PPantetheinyl_Trfase_dom"/>
</dbReference>
<keyword evidence="2" id="KW-0597">Phosphoprotein</keyword>
<dbReference type="InterPro" id="IPR016039">
    <property type="entry name" value="Thiolase-like"/>
</dbReference>
<evidence type="ECO:0000256" key="1">
    <source>
        <dbReference type="ARBA" id="ARBA00022450"/>
    </source>
</evidence>
<dbReference type="RefSeq" id="WP_168072166.1">
    <property type="nucleotide sequence ID" value="NZ_BAAAQJ010000003.1"/>
</dbReference>
<dbReference type="PROSITE" id="PS52019">
    <property type="entry name" value="PKS_MFAS_DH"/>
    <property type="match status" value="1"/>
</dbReference>
<feature type="active site" description="Proton acceptor; for dehydratase activity" evidence="4">
    <location>
        <position position="1043"/>
    </location>
</feature>
<keyword evidence="1" id="KW-0596">Phosphopantetheine</keyword>
<dbReference type="Gene3D" id="3.40.47.10">
    <property type="match status" value="1"/>
</dbReference>
<dbReference type="Gene3D" id="3.30.70.250">
    <property type="entry name" value="Malonyl-CoA ACP transacylase, ACP-binding"/>
    <property type="match status" value="1"/>
</dbReference>
<dbReference type="SMART" id="SM00827">
    <property type="entry name" value="PKS_AT"/>
    <property type="match status" value="1"/>
</dbReference>
<dbReference type="PANTHER" id="PTHR43775:SF37">
    <property type="entry name" value="SI:DKEY-61P9.11"/>
    <property type="match status" value="1"/>
</dbReference>
<feature type="region of interest" description="N-terminal hotdog fold" evidence="4">
    <location>
        <begin position="1009"/>
        <end position="1141"/>
    </location>
</feature>
<dbReference type="InterPro" id="IPR014030">
    <property type="entry name" value="Ketoacyl_synth_N"/>
</dbReference>
<sequence length="1541" mass="165182">MTEIAIVGMAALMPGAGNLERYWRNLVDGVDAITDVPEHRWDAEFYDPRLAHRPDRVYCRRGGFVDELATFEPLKFGIMPASVGDIEPDQLITLEVAAAAIDDAGGRDRLPDADRVGVILGRGGTLSPAQARYAERVRLPSQVVQILRDLVPELDPAKLDLLREKFDEVLGPYQPEGAIGLVPNLAASRVANRFNLRGPAYTLDAACASSLIAVDQAITELSAGRLDAVLAGGVHHVHDISFWSVFSQLRALSRQGRIRPFDAAADGLLIGEGTGIVVLKRLSDAERDGDRIYATVRGIGTSSDGRSASMFNPATAGQVLAIRRAWAAAGLDPTAPDAVGLLEAHGTATPTGDAAELTTVAEVFGSHHGGERPVIGSVKSMIGHTMPAAGIAGLIKATLAVYRGVLLPTLHCDNPRAELARTRFRTIRTAQPWEGDGPRRAAVNAFGFGGINAHVIIEQHGVANAGSTGMPAARPAPVTVTEPEQVLWLSAADPVALGRLLDRDDEAVRATGAARAAGPAASADDGRCRLGLLDPTAERLASSRRTVARGVAWRGGRDLWFSPDPLLSGASPGSVAFVFPGLEAEFAPQTADVAEHFGLPVRQWSASDLGQHGTGVVEVGRLLTEVLGRMAVLPDAVAGYSIGEWSAAVATGQISTAAADEFLALFDADSVELSGYRFAAVAAGAAQVSALLDGYPRVVLSHDNTPTQCIVNGPAADVRRLIEALRRQHILCQLLPFRTAFHTPACADGLRAIGTALRHWEVHPPAVPVWSSTLGAPFPVDAEKVNELFIRHMVEPVRFRQLIDAMYEAGFRVFLQMGPGQLASVIDDNLRGRDHLAMPVNVARRGGLDQLRRVATALWVEGGTPNLRVLDPPAAAVTSRAKPPTRRSPAVQLDLGGPLIRMGEAAANLLEVYPKGTASKGTGPSPARPRDTVPVSAVDNAHAAGPSAPPEETAAALATLQEFAGRSSAAAELVALLRETAHSAASVLHAGSAPPNGGPVVPTPGPRRVPQSPPPAPLDPATDRPYRTVLRVSVETMPYLLDHCFFMQPDDWPQAEDRWPVVPATTVVQHMMDAAEQAAPGMRAVAVRDARFDRWIIAAPAQEVEILVRADGPNRVSVTFGGFARATVELARDYPTDRPEPWRYRRSDERAPTIGAAEMYAERLMFHGPLFQGVTTIHAVGDRHVRGVVTTPAPPGALLDNTLQLIGNWLITTQPFRTVALPVALGTVRFFGPPPPVGTALECVGRVQSIDDAQLVVDTQLIDDGRVWAQIEGAVDRRFDSHRTARPAERFPERNPMSQRQPGGWTMVFDCWTDLVTQGMAARGLLGARAYADYERQPAKQRKSWLLGRIAAKDAVRFQLWEDGHTTIYPIELTITNDPNGRPRAQARPGTGWRECDVSLAHCAEIAVAIAAPRPRNAGQDSPGVGIDVIELTSRPDSTVSYVLTAVEERLLGGLDGIDGGRRLWFHRFWAAKEAVGKAEGTGLDGRPQRITIQAATNDGLTVRVAGRRYQVSFAEAENPPDLPPRRYIVAWTWGPEPSTR</sequence>
<keyword evidence="3" id="KW-0808">Transferase</keyword>
<proteinExistence type="predicted"/>
<dbReference type="Pfam" id="PF14765">
    <property type="entry name" value="PS-DH"/>
    <property type="match status" value="1"/>
</dbReference>
<dbReference type="Gene3D" id="3.10.129.110">
    <property type="entry name" value="Polyketide synthase dehydratase"/>
    <property type="match status" value="1"/>
</dbReference>
<dbReference type="PANTHER" id="PTHR43775">
    <property type="entry name" value="FATTY ACID SYNTHASE"/>
    <property type="match status" value="1"/>
</dbReference>
<dbReference type="InterPro" id="IPR016035">
    <property type="entry name" value="Acyl_Trfase/lysoPLipase"/>
</dbReference>
<dbReference type="InterPro" id="IPR018201">
    <property type="entry name" value="Ketoacyl_synth_AS"/>
</dbReference>
<keyword evidence="9" id="KW-1185">Reference proteome</keyword>
<feature type="domain" description="PKS/mFAS DH" evidence="7">
    <location>
        <begin position="1009"/>
        <end position="1285"/>
    </location>
</feature>
<feature type="region of interest" description="Disordered" evidence="5">
    <location>
        <begin position="988"/>
        <end position="1023"/>
    </location>
</feature>
<dbReference type="Gene3D" id="3.40.366.10">
    <property type="entry name" value="Malonyl-Coenzyme A Acyl Carrier Protein, domain 2"/>
    <property type="match status" value="1"/>
</dbReference>
<dbReference type="SUPFAM" id="SSF52151">
    <property type="entry name" value="FabD/lysophospholipase-like"/>
    <property type="match status" value="1"/>
</dbReference>
<dbReference type="SMART" id="SM00825">
    <property type="entry name" value="PKS_KS"/>
    <property type="match status" value="1"/>
</dbReference>
<evidence type="ECO:0000256" key="3">
    <source>
        <dbReference type="ARBA" id="ARBA00022679"/>
    </source>
</evidence>
<dbReference type="GO" id="GO:0000287">
    <property type="term" value="F:magnesium ion binding"/>
    <property type="evidence" value="ECO:0007669"/>
    <property type="project" value="InterPro"/>
</dbReference>
<dbReference type="SUPFAM" id="SSF56214">
    <property type="entry name" value="4'-phosphopantetheinyl transferase"/>
    <property type="match status" value="2"/>
</dbReference>
<dbReference type="GO" id="GO:0004312">
    <property type="term" value="F:fatty acid synthase activity"/>
    <property type="evidence" value="ECO:0007669"/>
    <property type="project" value="TreeGrafter"/>
</dbReference>
<dbReference type="CDD" id="cd00833">
    <property type="entry name" value="PKS"/>
    <property type="match status" value="1"/>
</dbReference>
<dbReference type="InterPro" id="IPR016036">
    <property type="entry name" value="Malonyl_transacylase_ACP-bd"/>
</dbReference>
<organism evidence="8 9">
    <name type="scientific">Planosporangium flavigriseum</name>
    <dbReference type="NCBI Taxonomy" id="373681"/>
    <lineage>
        <taxon>Bacteria</taxon>
        <taxon>Bacillati</taxon>
        <taxon>Actinomycetota</taxon>
        <taxon>Actinomycetes</taxon>
        <taxon>Micromonosporales</taxon>
        <taxon>Micromonosporaceae</taxon>
        <taxon>Planosporangium</taxon>
    </lineage>
</organism>
<evidence type="ECO:0000259" key="6">
    <source>
        <dbReference type="PROSITE" id="PS52004"/>
    </source>
</evidence>
<feature type="domain" description="Ketosynthase family 3 (KS3)" evidence="6">
    <location>
        <begin position="1"/>
        <end position="459"/>
    </location>
</feature>
<dbReference type="Gene3D" id="3.90.470.20">
    <property type="entry name" value="4'-phosphopantetheinyl transferase domain"/>
    <property type="match status" value="2"/>
</dbReference>
<dbReference type="Pfam" id="PF00698">
    <property type="entry name" value="Acyl_transf_1"/>
    <property type="match status" value="1"/>
</dbReference>
<protein>
    <submittedName>
        <fullName evidence="8">Polyketide synthase</fullName>
    </submittedName>
</protein>
<evidence type="ECO:0000256" key="2">
    <source>
        <dbReference type="ARBA" id="ARBA00022553"/>
    </source>
</evidence>
<dbReference type="InterPro" id="IPR037143">
    <property type="entry name" value="4-PPantetheinyl_Trfase_dom_sf"/>
</dbReference>
<name>A0A8J3LM91_9ACTN</name>
<dbReference type="InterPro" id="IPR050091">
    <property type="entry name" value="PKS_NRPS_Biosynth_Enz"/>
</dbReference>
<dbReference type="InterPro" id="IPR014043">
    <property type="entry name" value="Acyl_transferase_dom"/>
</dbReference>
<dbReference type="InterPro" id="IPR020841">
    <property type="entry name" value="PKS_Beta-ketoAc_synthase_dom"/>
</dbReference>
<dbReference type="Proteomes" id="UP000653674">
    <property type="component" value="Unassembled WGS sequence"/>
</dbReference>
<dbReference type="InterPro" id="IPR001227">
    <property type="entry name" value="Ac_transferase_dom_sf"/>
</dbReference>
<feature type="region of interest" description="C-terminal hotdog fold" evidence="4">
    <location>
        <begin position="1151"/>
        <end position="1285"/>
    </location>
</feature>
<dbReference type="Pfam" id="PF02801">
    <property type="entry name" value="Ketoacyl-synt_C"/>
    <property type="match status" value="1"/>
</dbReference>
<evidence type="ECO:0000313" key="9">
    <source>
        <dbReference type="Proteomes" id="UP000653674"/>
    </source>
</evidence>
<dbReference type="GO" id="GO:0005737">
    <property type="term" value="C:cytoplasm"/>
    <property type="evidence" value="ECO:0007669"/>
    <property type="project" value="TreeGrafter"/>
</dbReference>
<dbReference type="InterPro" id="IPR049900">
    <property type="entry name" value="PKS_mFAS_DH"/>
</dbReference>
<accession>A0A8J3LM91</accession>
<evidence type="ECO:0000256" key="4">
    <source>
        <dbReference type="PROSITE-ProRule" id="PRU01363"/>
    </source>
</evidence>
<dbReference type="InterPro" id="IPR049551">
    <property type="entry name" value="PKS_DH_C"/>
</dbReference>
<dbReference type="SUPFAM" id="SSF53901">
    <property type="entry name" value="Thiolase-like"/>
    <property type="match status" value="1"/>
</dbReference>
<dbReference type="PROSITE" id="PS00606">
    <property type="entry name" value="KS3_1"/>
    <property type="match status" value="1"/>
</dbReference>
<reference evidence="8" key="1">
    <citation type="submission" date="2021-01" db="EMBL/GenBank/DDBJ databases">
        <title>Whole genome shotgun sequence of Planosporangium flavigriseum NBRC 105377.</title>
        <authorList>
            <person name="Komaki H."/>
            <person name="Tamura T."/>
        </authorList>
    </citation>
    <scope>NUCLEOTIDE SEQUENCE</scope>
    <source>
        <strain evidence="8">NBRC 105377</strain>
    </source>
</reference>
<dbReference type="GO" id="GO:0071770">
    <property type="term" value="P:DIM/DIP cell wall layer assembly"/>
    <property type="evidence" value="ECO:0007669"/>
    <property type="project" value="TreeGrafter"/>
</dbReference>
<dbReference type="InterPro" id="IPR042104">
    <property type="entry name" value="PKS_dehydratase_sf"/>
</dbReference>